<gene>
    <name evidence="8" type="ORF">ACFFGY_17170</name>
</gene>
<keyword evidence="1" id="KW-1003">Cell membrane</keyword>
<evidence type="ECO:0000256" key="5">
    <source>
        <dbReference type="SAM" id="MobiDB-lite"/>
    </source>
</evidence>
<sequence length="114" mass="12323">MWRWLLVAPLLLVLVLFALSNTAPVPVGFWPFDFVWQTPLSVAVLSVSAFAFLLGAVIAWAASLGPRRRARQLAGTTRRLEAEVAQLRAQLARPVPATDTAALPAPVRGQRPAA</sequence>
<proteinExistence type="predicted"/>
<evidence type="ECO:0000313" key="8">
    <source>
        <dbReference type="EMBL" id="MFC0409987.1"/>
    </source>
</evidence>
<dbReference type="Pfam" id="PF06305">
    <property type="entry name" value="LapA_dom"/>
    <property type="match status" value="1"/>
</dbReference>
<evidence type="ECO:0000256" key="4">
    <source>
        <dbReference type="ARBA" id="ARBA00023136"/>
    </source>
</evidence>
<organism evidence="8 9">
    <name type="scientific">Roseomonas elaeocarpi</name>
    <dbReference type="NCBI Taxonomy" id="907779"/>
    <lineage>
        <taxon>Bacteria</taxon>
        <taxon>Pseudomonadati</taxon>
        <taxon>Pseudomonadota</taxon>
        <taxon>Alphaproteobacteria</taxon>
        <taxon>Acetobacterales</taxon>
        <taxon>Roseomonadaceae</taxon>
        <taxon>Roseomonas</taxon>
    </lineage>
</organism>
<dbReference type="RefSeq" id="WP_377045734.1">
    <property type="nucleotide sequence ID" value="NZ_JBHLUN010000012.1"/>
</dbReference>
<keyword evidence="9" id="KW-1185">Reference proteome</keyword>
<evidence type="ECO:0000313" key="9">
    <source>
        <dbReference type="Proteomes" id="UP001589865"/>
    </source>
</evidence>
<evidence type="ECO:0000259" key="7">
    <source>
        <dbReference type="Pfam" id="PF06305"/>
    </source>
</evidence>
<evidence type="ECO:0000256" key="1">
    <source>
        <dbReference type="ARBA" id="ARBA00022475"/>
    </source>
</evidence>
<comment type="caution">
    <text evidence="8">The sequence shown here is derived from an EMBL/GenBank/DDBJ whole genome shotgun (WGS) entry which is preliminary data.</text>
</comment>
<reference evidence="8 9" key="1">
    <citation type="submission" date="2024-09" db="EMBL/GenBank/DDBJ databases">
        <authorList>
            <person name="Sun Q."/>
            <person name="Mori K."/>
        </authorList>
    </citation>
    <scope>NUCLEOTIDE SEQUENCE [LARGE SCALE GENOMIC DNA]</scope>
    <source>
        <strain evidence="8 9">TBRC 5777</strain>
    </source>
</reference>
<keyword evidence="4 6" id="KW-0472">Membrane</keyword>
<dbReference type="EMBL" id="JBHLUN010000012">
    <property type="protein sequence ID" value="MFC0409987.1"/>
    <property type="molecule type" value="Genomic_DNA"/>
</dbReference>
<dbReference type="Proteomes" id="UP001589865">
    <property type="component" value="Unassembled WGS sequence"/>
</dbReference>
<feature type="region of interest" description="Disordered" evidence="5">
    <location>
        <begin position="95"/>
        <end position="114"/>
    </location>
</feature>
<evidence type="ECO:0000256" key="3">
    <source>
        <dbReference type="ARBA" id="ARBA00022989"/>
    </source>
</evidence>
<accession>A0ABV6JW97</accession>
<feature type="transmembrane region" description="Helical" evidence="6">
    <location>
        <begin position="38"/>
        <end position="62"/>
    </location>
</feature>
<keyword evidence="2 6" id="KW-0812">Transmembrane</keyword>
<feature type="domain" description="Lipopolysaccharide assembly protein A" evidence="7">
    <location>
        <begin position="21"/>
        <end position="84"/>
    </location>
</feature>
<name>A0ABV6JW97_9PROT</name>
<evidence type="ECO:0000256" key="2">
    <source>
        <dbReference type="ARBA" id="ARBA00022692"/>
    </source>
</evidence>
<dbReference type="InterPro" id="IPR010445">
    <property type="entry name" value="LapA_dom"/>
</dbReference>
<evidence type="ECO:0000256" key="6">
    <source>
        <dbReference type="SAM" id="Phobius"/>
    </source>
</evidence>
<keyword evidence="3 6" id="KW-1133">Transmembrane helix</keyword>
<protein>
    <submittedName>
        <fullName evidence="8">LapA family protein</fullName>
    </submittedName>
</protein>